<keyword evidence="2" id="KW-0677">Repeat</keyword>
<comment type="similarity">
    <text evidence="1">Belongs to the PPR family. P subfamily.</text>
</comment>
<dbReference type="GO" id="GO:0048364">
    <property type="term" value="P:root development"/>
    <property type="evidence" value="ECO:0007669"/>
    <property type="project" value="EnsemblPlants"/>
</dbReference>
<dbReference type="GO" id="GO:0048367">
    <property type="term" value="P:shoot system development"/>
    <property type="evidence" value="ECO:0007669"/>
    <property type="project" value="EnsemblPlants"/>
</dbReference>
<feature type="repeat" description="PPR" evidence="3">
    <location>
        <begin position="371"/>
        <end position="405"/>
    </location>
</feature>
<feature type="repeat" description="PPR" evidence="3">
    <location>
        <begin position="301"/>
        <end position="335"/>
    </location>
</feature>
<organism evidence="4">
    <name type="scientific">Nymphaea colorata</name>
    <name type="common">pocket water lily</name>
    <dbReference type="NCBI Taxonomy" id="210225"/>
    <lineage>
        <taxon>Eukaryota</taxon>
        <taxon>Viridiplantae</taxon>
        <taxon>Streptophyta</taxon>
        <taxon>Embryophyta</taxon>
        <taxon>Tracheophyta</taxon>
        <taxon>Spermatophyta</taxon>
        <taxon>Magnoliopsida</taxon>
        <taxon>Nymphaeales</taxon>
        <taxon>Nymphaeaceae</taxon>
        <taxon>Nymphaea</taxon>
    </lineage>
</organism>
<dbReference type="PANTHER" id="PTHR47941">
    <property type="entry name" value="PENTATRICOPEPTIDE REPEAT-CONTAINING PROTEIN 3, MITOCHONDRIAL"/>
    <property type="match status" value="1"/>
</dbReference>
<evidence type="ECO:0000256" key="3">
    <source>
        <dbReference type="PROSITE-ProRule" id="PRU00708"/>
    </source>
</evidence>
<gene>
    <name evidence="4" type="ORF">NYM_LOCUS9578</name>
</gene>
<dbReference type="EMBL" id="LR721778">
    <property type="protein sequence ID" value="VVV85276.1"/>
    <property type="molecule type" value="Genomic_DNA"/>
</dbReference>
<sequence>MGTPAAAGRRTGGKTLNPYSVSRLIRQQKDPVVALKLFENPNPDADPKKPFRRSYLSYDLVVERLGRARMFPEMERVISMMKSEWPRFVPKEPLFCNVIRSYGRSRLPRPAIRTFDSMPSFGCKRTARSVNSLLNALFNCRQFEKIRDLQDDLNSLCVPDACTYNILIKACCSNDSIGEARDLLTEMIERRIRPNGVTFGTLISYFCRRSDLDAAFRLKEEMWRIHHIEPTLVVYTSLIKGLCVANDLPAAFRLKEEMEASGIVSDAAVYATLMTGLFRSGRREKVDAVMKEMKANGCEADTVFYNSMINGFCKNGEFDAAFSTFDQMVSKKLKPDVFTFNTLVGSLCAAGRVRDAMDVFEDMPRWECLPDVVTYRMVFDGLCDAGELEDAAFLLDEMLFKSFTPHGVNLKKFIDSICKTCNLKLLESILTSVSKSSAADLPMWEVAIQRVCGNCDRDELCRLLDSIAEV</sequence>
<evidence type="ECO:0000256" key="1">
    <source>
        <dbReference type="ARBA" id="ARBA00007626"/>
    </source>
</evidence>
<reference evidence="4" key="1">
    <citation type="submission" date="2019-09" db="EMBL/GenBank/DDBJ databases">
        <authorList>
            <person name="Zhang L."/>
        </authorList>
    </citation>
    <scope>NUCLEOTIDE SEQUENCE</scope>
</reference>
<feature type="repeat" description="PPR" evidence="3">
    <location>
        <begin position="160"/>
        <end position="194"/>
    </location>
</feature>
<dbReference type="Pfam" id="PF12854">
    <property type="entry name" value="PPR_1"/>
    <property type="match status" value="1"/>
</dbReference>
<proteinExistence type="inferred from homology"/>
<protein>
    <recommendedName>
        <fullName evidence="5">Pentacotripeptide-repeat region of PRORP domain-containing protein</fullName>
    </recommendedName>
</protein>
<dbReference type="InterPro" id="IPR002885">
    <property type="entry name" value="PPR_rpt"/>
</dbReference>
<dbReference type="InterPro" id="IPR011990">
    <property type="entry name" value="TPR-like_helical_dom_sf"/>
</dbReference>
<dbReference type="AlphaFoldDB" id="A0A5K0Z6R3"/>
<dbReference type="Gene3D" id="1.25.40.10">
    <property type="entry name" value="Tetratricopeptide repeat domain"/>
    <property type="match status" value="3"/>
</dbReference>
<dbReference type="GO" id="GO:0009793">
    <property type="term" value="P:embryo development ending in seed dormancy"/>
    <property type="evidence" value="ECO:0007669"/>
    <property type="project" value="EnsemblPlants"/>
</dbReference>
<dbReference type="Pfam" id="PF01535">
    <property type="entry name" value="PPR"/>
    <property type="match status" value="1"/>
</dbReference>
<dbReference type="Pfam" id="PF13041">
    <property type="entry name" value="PPR_2"/>
    <property type="match status" value="3"/>
</dbReference>
<feature type="repeat" description="PPR" evidence="3">
    <location>
        <begin position="266"/>
        <end position="300"/>
    </location>
</feature>
<dbReference type="PROSITE" id="PS51375">
    <property type="entry name" value="PPR"/>
    <property type="match status" value="6"/>
</dbReference>
<name>A0A5K0Z6R3_9MAGN</name>
<evidence type="ECO:0000256" key="2">
    <source>
        <dbReference type="ARBA" id="ARBA00022737"/>
    </source>
</evidence>
<dbReference type="Gramene" id="NC13G0028400.1">
    <property type="protein sequence ID" value="NC13G0028400.1:cds"/>
    <property type="gene ID" value="NC13G0028400"/>
</dbReference>
<evidence type="ECO:0000313" key="4">
    <source>
        <dbReference type="EMBL" id="VVV85276.1"/>
    </source>
</evidence>
<feature type="repeat" description="PPR" evidence="3">
    <location>
        <begin position="231"/>
        <end position="265"/>
    </location>
</feature>
<accession>A0A5K0Z6R3</accession>
<evidence type="ECO:0008006" key="5">
    <source>
        <dbReference type="Google" id="ProtNLM"/>
    </source>
</evidence>
<feature type="repeat" description="PPR" evidence="3">
    <location>
        <begin position="336"/>
        <end position="370"/>
    </location>
</feature>
<dbReference type="NCBIfam" id="TIGR00756">
    <property type="entry name" value="PPR"/>
    <property type="match status" value="7"/>
</dbReference>